<name>A0A0R1ZNU4_9LACO</name>
<dbReference type="Proteomes" id="UP000051679">
    <property type="component" value="Unassembled WGS sequence"/>
</dbReference>
<evidence type="ECO:0000256" key="1">
    <source>
        <dbReference type="SAM" id="MobiDB-lite"/>
    </source>
</evidence>
<feature type="region of interest" description="Disordered" evidence="1">
    <location>
        <begin position="205"/>
        <end position="327"/>
    </location>
</feature>
<feature type="chain" id="PRO_5038653487" description="Lipoprotein" evidence="2">
    <location>
        <begin position="28"/>
        <end position="327"/>
    </location>
</feature>
<evidence type="ECO:0000313" key="3">
    <source>
        <dbReference type="EMBL" id="KRM56638.1"/>
    </source>
</evidence>
<feature type="signal peptide" evidence="2">
    <location>
        <begin position="1"/>
        <end position="27"/>
    </location>
</feature>
<dbReference type="RefSeq" id="WP_056975260.1">
    <property type="nucleotide sequence ID" value="NZ_AYYO01000001.1"/>
</dbReference>
<accession>A0A0R1ZNU4</accession>
<keyword evidence="4" id="KW-1185">Reference proteome</keyword>
<proteinExistence type="predicted"/>
<dbReference type="OrthoDB" id="9766758at2"/>
<dbReference type="AlphaFoldDB" id="A0A0R1ZNU4"/>
<gene>
    <name evidence="3" type="ORF">FC18_GL001770</name>
</gene>
<organism evidence="3 4">
    <name type="scientific">Lacticaseibacillus sharpeae JCM 1186 = DSM 20505</name>
    <dbReference type="NCBI Taxonomy" id="1291052"/>
    <lineage>
        <taxon>Bacteria</taxon>
        <taxon>Bacillati</taxon>
        <taxon>Bacillota</taxon>
        <taxon>Bacilli</taxon>
        <taxon>Lactobacillales</taxon>
        <taxon>Lactobacillaceae</taxon>
        <taxon>Lacticaseibacillus</taxon>
    </lineage>
</organism>
<feature type="compositionally biased region" description="Low complexity" evidence="1">
    <location>
        <begin position="207"/>
        <end position="321"/>
    </location>
</feature>
<reference evidence="3 4" key="1">
    <citation type="journal article" date="2015" name="Genome Announc.">
        <title>Expanding the biotechnology potential of lactobacilli through comparative genomics of 213 strains and associated genera.</title>
        <authorList>
            <person name="Sun Z."/>
            <person name="Harris H.M."/>
            <person name="McCann A."/>
            <person name="Guo C."/>
            <person name="Argimon S."/>
            <person name="Zhang W."/>
            <person name="Yang X."/>
            <person name="Jeffery I.B."/>
            <person name="Cooney J.C."/>
            <person name="Kagawa T.F."/>
            <person name="Liu W."/>
            <person name="Song Y."/>
            <person name="Salvetti E."/>
            <person name="Wrobel A."/>
            <person name="Rasinkangas P."/>
            <person name="Parkhill J."/>
            <person name="Rea M.C."/>
            <person name="O'Sullivan O."/>
            <person name="Ritari J."/>
            <person name="Douillard F.P."/>
            <person name="Paul Ross R."/>
            <person name="Yang R."/>
            <person name="Briner A.E."/>
            <person name="Felis G.E."/>
            <person name="de Vos W.M."/>
            <person name="Barrangou R."/>
            <person name="Klaenhammer T.R."/>
            <person name="Caufield P.W."/>
            <person name="Cui Y."/>
            <person name="Zhang H."/>
            <person name="O'Toole P.W."/>
        </authorList>
    </citation>
    <scope>NUCLEOTIDE SEQUENCE [LARGE SCALE GENOMIC DNA]</scope>
    <source>
        <strain evidence="3 4">DSM 20505</strain>
    </source>
</reference>
<dbReference type="PROSITE" id="PS51257">
    <property type="entry name" value="PROKAR_LIPOPROTEIN"/>
    <property type="match status" value="1"/>
</dbReference>
<protein>
    <recommendedName>
        <fullName evidence="5">Lipoprotein</fullName>
    </recommendedName>
</protein>
<evidence type="ECO:0000256" key="2">
    <source>
        <dbReference type="SAM" id="SignalP"/>
    </source>
</evidence>
<evidence type="ECO:0000313" key="4">
    <source>
        <dbReference type="Proteomes" id="UP000051679"/>
    </source>
</evidence>
<dbReference type="PATRIC" id="fig|1291052.5.peg.1819"/>
<dbReference type="EMBL" id="AYYO01000001">
    <property type="protein sequence ID" value="KRM56638.1"/>
    <property type="molecule type" value="Genomic_DNA"/>
</dbReference>
<comment type="caution">
    <text evidence="3">The sequence shown here is derived from an EMBL/GenBank/DDBJ whole genome shotgun (WGS) entry which is preliminary data.</text>
</comment>
<sequence>MIAKKIIAGTLTIASSFLLVACGSKTAAKPTTQDDAKKSLTALTKDVSELYASTKYEMPAVKLSNAKIATATKQYAKTYKLRGDLSKAKKHTLKVAKKRIATAKAMLAVNTEINTALGDKQVIDAKYNDADLQKAVADLKRDAPKFVKSLDASLKTISSEEAAIKAVNAAKATKTDAKKIDAANKAVKTVSVKAFQDAYLKQVPKVAATSTDSSKQTTSGSSTGTVAASNQGTNSSTGSTSSTTHSTSTGSTARTTRSTGTTSTRSTTSRGTGSTGITSTRRSSTGATSRTTSSTTSSTTHSMAPSRPATTKTTSSSKRSSNGFRRH</sequence>
<keyword evidence="2" id="KW-0732">Signal</keyword>
<evidence type="ECO:0008006" key="5">
    <source>
        <dbReference type="Google" id="ProtNLM"/>
    </source>
</evidence>